<comment type="caution">
    <text evidence="2">The sequence shown here is derived from an EMBL/GenBank/DDBJ whole genome shotgun (WGS) entry which is preliminary data.</text>
</comment>
<keyword evidence="3" id="KW-1185">Reference proteome</keyword>
<dbReference type="Proteomes" id="UP000619355">
    <property type="component" value="Unassembled WGS sequence"/>
</dbReference>
<organism evidence="2 3">
    <name type="scientific">Streptomyces capoamus</name>
    <dbReference type="NCBI Taxonomy" id="68183"/>
    <lineage>
        <taxon>Bacteria</taxon>
        <taxon>Bacillati</taxon>
        <taxon>Actinomycetota</taxon>
        <taxon>Actinomycetes</taxon>
        <taxon>Kitasatosporales</taxon>
        <taxon>Streptomycetaceae</taxon>
        <taxon>Streptomyces</taxon>
    </lineage>
</organism>
<proteinExistence type="predicted"/>
<reference evidence="3" key="1">
    <citation type="journal article" date="2019" name="Int. J. Syst. Evol. Microbiol.">
        <title>The Global Catalogue of Microorganisms (GCM) 10K type strain sequencing project: providing services to taxonomists for standard genome sequencing and annotation.</title>
        <authorList>
            <consortium name="The Broad Institute Genomics Platform"/>
            <consortium name="The Broad Institute Genome Sequencing Center for Infectious Disease"/>
            <person name="Wu L."/>
            <person name="Ma J."/>
        </authorList>
    </citation>
    <scope>NUCLEOTIDE SEQUENCE [LARGE SCALE GENOMIC DNA]</scope>
    <source>
        <strain evidence="3">JCM 4253</strain>
    </source>
</reference>
<feature type="compositionally biased region" description="Basic residues" evidence="1">
    <location>
        <begin position="73"/>
        <end position="84"/>
    </location>
</feature>
<feature type="compositionally biased region" description="Polar residues" evidence="1">
    <location>
        <begin position="130"/>
        <end position="143"/>
    </location>
</feature>
<feature type="compositionally biased region" description="Basic and acidic residues" evidence="1">
    <location>
        <begin position="159"/>
        <end position="168"/>
    </location>
</feature>
<evidence type="ECO:0000313" key="3">
    <source>
        <dbReference type="Proteomes" id="UP000619355"/>
    </source>
</evidence>
<evidence type="ECO:0000256" key="1">
    <source>
        <dbReference type="SAM" id="MobiDB-lite"/>
    </source>
</evidence>
<name>A0A919C2T4_9ACTN</name>
<feature type="region of interest" description="Disordered" evidence="1">
    <location>
        <begin position="121"/>
        <end position="175"/>
    </location>
</feature>
<feature type="compositionally biased region" description="Polar residues" evidence="1">
    <location>
        <begin position="1"/>
        <end position="16"/>
    </location>
</feature>
<gene>
    <name evidence="2" type="ORF">GCM10018980_20260</name>
</gene>
<dbReference type="EMBL" id="BNBF01000004">
    <property type="protein sequence ID" value="GHG43348.1"/>
    <property type="molecule type" value="Genomic_DNA"/>
</dbReference>
<accession>A0A919C2T4</accession>
<protein>
    <submittedName>
        <fullName evidence="2">Uncharacterized protein</fullName>
    </submittedName>
</protein>
<evidence type="ECO:0000313" key="2">
    <source>
        <dbReference type="EMBL" id="GHG43348.1"/>
    </source>
</evidence>
<sequence>MSHSRTAPSASKSAGTAGTGVPARVPALSDWPGAGRTLRVPVAFHAPDPGTVLPRVPPQAGTGIAAVVCSASRGRRRTNNRRTKPVPAGRHPWGGPCGRHAAVLVGYTRPEQIAENLSSVGAPLTDDDLTSSSETAPTQQAGMYSSDPECGGYAGHAHRTPEARRPKGEVVSCSL</sequence>
<feature type="region of interest" description="Disordered" evidence="1">
    <location>
        <begin position="72"/>
        <end position="97"/>
    </location>
</feature>
<feature type="region of interest" description="Disordered" evidence="1">
    <location>
        <begin position="1"/>
        <end position="28"/>
    </location>
</feature>
<dbReference type="AlphaFoldDB" id="A0A919C2T4"/>